<accession>A0A0D0BMA2</accession>
<protein>
    <submittedName>
        <fullName evidence="2">Unplaced genomic scaffold CY34scaffold_21, whole genome shotgun sequence</fullName>
    </submittedName>
</protein>
<evidence type="ECO:0000313" key="3">
    <source>
        <dbReference type="Proteomes" id="UP000054485"/>
    </source>
</evidence>
<dbReference type="Proteomes" id="UP000054485">
    <property type="component" value="Unassembled WGS sequence"/>
</dbReference>
<dbReference type="AlphaFoldDB" id="A0A0D0BMA2"/>
<dbReference type="EMBL" id="KN835152">
    <property type="protein sequence ID" value="KIK46972.1"/>
    <property type="molecule type" value="Genomic_DNA"/>
</dbReference>
<keyword evidence="3" id="KW-1185">Reference proteome</keyword>
<feature type="region of interest" description="Disordered" evidence="1">
    <location>
        <begin position="1"/>
        <end position="57"/>
    </location>
</feature>
<organism evidence="2 3">
    <name type="scientific">Suillus luteus UH-Slu-Lm8-n1</name>
    <dbReference type="NCBI Taxonomy" id="930992"/>
    <lineage>
        <taxon>Eukaryota</taxon>
        <taxon>Fungi</taxon>
        <taxon>Dikarya</taxon>
        <taxon>Basidiomycota</taxon>
        <taxon>Agaricomycotina</taxon>
        <taxon>Agaricomycetes</taxon>
        <taxon>Agaricomycetidae</taxon>
        <taxon>Boletales</taxon>
        <taxon>Suillineae</taxon>
        <taxon>Suillaceae</taxon>
        <taxon>Suillus</taxon>
    </lineage>
</organism>
<dbReference type="InParanoid" id="A0A0D0BMA2"/>
<proteinExistence type="predicted"/>
<dbReference type="OrthoDB" id="3223806at2759"/>
<sequence length="57" mass="6592">MPRQTSGRFPVRRRQFEVTSRCDENSINRRGSTQEPRVSAGLGQRDEVVTDQPPDYK</sequence>
<feature type="compositionally biased region" description="Basic and acidic residues" evidence="1">
    <location>
        <begin position="44"/>
        <end position="57"/>
    </location>
</feature>
<feature type="compositionally biased region" description="Basic and acidic residues" evidence="1">
    <location>
        <begin position="14"/>
        <end position="27"/>
    </location>
</feature>
<evidence type="ECO:0000256" key="1">
    <source>
        <dbReference type="SAM" id="MobiDB-lite"/>
    </source>
</evidence>
<name>A0A0D0BMA2_9AGAM</name>
<reference evidence="2 3" key="1">
    <citation type="submission" date="2014-04" db="EMBL/GenBank/DDBJ databases">
        <authorList>
            <consortium name="DOE Joint Genome Institute"/>
            <person name="Kuo A."/>
            <person name="Ruytinx J."/>
            <person name="Rineau F."/>
            <person name="Colpaert J."/>
            <person name="Kohler A."/>
            <person name="Nagy L.G."/>
            <person name="Floudas D."/>
            <person name="Copeland A."/>
            <person name="Barry K.W."/>
            <person name="Cichocki N."/>
            <person name="Veneault-Fourrey C."/>
            <person name="LaButti K."/>
            <person name="Lindquist E.A."/>
            <person name="Lipzen A."/>
            <person name="Lundell T."/>
            <person name="Morin E."/>
            <person name="Murat C."/>
            <person name="Sun H."/>
            <person name="Tunlid A."/>
            <person name="Henrissat B."/>
            <person name="Grigoriev I.V."/>
            <person name="Hibbett D.S."/>
            <person name="Martin F."/>
            <person name="Nordberg H.P."/>
            <person name="Cantor M.N."/>
            <person name="Hua S.X."/>
        </authorList>
    </citation>
    <scope>NUCLEOTIDE SEQUENCE [LARGE SCALE GENOMIC DNA]</scope>
    <source>
        <strain evidence="2 3">UH-Slu-Lm8-n1</strain>
    </source>
</reference>
<reference evidence="3" key="2">
    <citation type="submission" date="2015-01" db="EMBL/GenBank/DDBJ databases">
        <title>Evolutionary Origins and Diversification of the Mycorrhizal Mutualists.</title>
        <authorList>
            <consortium name="DOE Joint Genome Institute"/>
            <consortium name="Mycorrhizal Genomics Consortium"/>
            <person name="Kohler A."/>
            <person name="Kuo A."/>
            <person name="Nagy L.G."/>
            <person name="Floudas D."/>
            <person name="Copeland A."/>
            <person name="Barry K.W."/>
            <person name="Cichocki N."/>
            <person name="Veneault-Fourrey C."/>
            <person name="LaButti K."/>
            <person name="Lindquist E.A."/>
            <person name="Lipzen A."/>
            <person name="Lundell T."/>
            <person name="Morin E."/>
            <person name="Murat C."/>
            <person name="Riley R."/>
            <person name="Ohm R."/>
            <person name="Sun H."/>
            <person name="Tunlid A."/>
            <person name="Henrissat B."/>
            <person name="Grigoriev I.V."/>
            <person name="Hibbett D.S."/>
            <person name="Martin F."/>
        </authorList>
    </citation>
    <scope>NUCLEOTIDE SEQUENCE [LARGE SCALE GENOMIC DNA]</scope>
    <source>
        <strain evidence="3">UH-Slu-Lm8-n1</strain>
    </source>
</reference>
<gene>
    <name evidence="2" type="ORF">CY34DRAFT_799821</name>
</gene>
<evidence type="ECO:0000313" key="2">
    <source>
        <dbReference type="EMBL" id="KIK46972.1"/>
    </source>
</evidence>
<dbReference type="HOGENOM" id="CLU_2998004_0_0_1"/>